<dbReference type="Proteomes" id="UP000267418">
    <property type="component" value="Unassembled WGS sequence"/>
</dbReference>
<comment type="caution">
    <text evidence="2">The sequence shown here is derived from an EMBL/GenBank/DDBJ whole genome shotgun (WGS) entry which is preliminary data.</text>
</comment>
<dbReference type="RefSeq" id="WP_126469909.1">
    <property type="nucleotide sequence ID" value="NZ_RXOE01000002.1"/>
</dbReference>
<evidence type="ECO:0000313" key="3">
    <source>
        <dbReference type="Proteomes" id="UP000267418"/>
    </source>
</evidence>
<gene>
    <name evidence="2" type="ORF">EJP69_10435</name>
</gene>
<accession>A0A431TMC3</accession>
<organism evidence="2 3">
    <name type="scientific">Variovorax gossypii</name>
    <dbReference type="NCBI Taxonomy" id="1679495"/>
    <lineage>
        <taxon>Bacteria</taxon>
        <taxon>Pseudomonadati</taxon>
        <taxon>Pseudomonadota</taxon>
        <taxon>Betaproteobacteria</taxon>
        <taxon>Burkholderiales</taxon>
        <taxon>Comamonadaceae</taxon>
        <taxon>Variovorax</taxon>
    </lineage>
</organism>
<sequence length="1077" mass="118838">MHMIRDSGVSDELISDILARDCVLWLTADTFPSAAELEQLVELTFAPWRGVFIESTAAELGAMLGARSSAIDSVDSAGAFTHLIAADPMALQLQRRAKPVFFLNGRADREGTEAANIPRRSADRRRLNMTAKLRELEPRRVVVVGERPDAAVDELVALWDVDFRSLLTVVTDDESFEQRLDSQLQGIGGLNVVHWVAAPPSQFAEALAARLKTLATPSSILAAVQLPGGSIVNVDLARAELVEQPIADLCEFVRLQDALPVSPEDLREAEFRGFFTRGKHSWRPFAAGLPWMPDKAPERDLLKALRSQLADPPGSVQVLSVLSEAGAGGTTQARALALAAAREGFPVLLVKQEAEMPSALELTGFLFRAVQEASRQATDVGLVDAGEPVWLIVLDVQHCGTGEELQRLCVELTRSGRKVAVLKVALATSPIELPDSVPHQELIFVQHELDSTDVEDLGTHLNVYLRPHGKAKSRQEWQGFWRSHQPDLDVGIASFWIALEFWLSGFLPLGESIQGWVVQQFKNLNGQPEVQRGLLEIGALSIERRATPERLLALLSSPRVPWVLALDSSRAKSPGLGLVYGEAFPYGRVWAIAHDMLARYLINGVWNDRLLCGELGIPLFEDTVALRLSLIAELSKRAALGEPFAKSFAVSLATSVLKLDEKYGNAEFFKHWRKVLEILESVPQIVRLTSRTFNHHLAISRRRVTQDDLFHLERGEKRSMLLKAVKEVEFALDQIEPSQEDESTLNLLNTLALIYQDLADLERFGGSAADLTIFLAKSDETTNRAFKENPNNSFVLETAAKNQLRQGLASSESSERIESAAKALSFVFQASQLDTAASRKMKLGQLAAQALRVLQDDKAVAVINRLCASGSPYGFIAKAWLELPLPEGEETTLALESVTPTAAGSALRILMAAPERNWLLVRLLYDLVVIAEPADFQGQLRLLDELESTKGYQLSLQQVLERAVLLFIGGQHKSAVEEFKWLRPRVKESQTVVFVPGRLRWLPTPDRTMRAICTAQVVDSSSEGRGMAKVKELGGAWAPFNPQEFGKSRMAPNEQFKCQVTFAAMGPFLKPVDQSHR</sequence>
<dbReference type="InterPro" id="IPR057063">
    <property type="entry name" value="iSirtuin"/>
</dbReference>
<proteinExistence type="predicted"/>
<evidence type="ECO:0000259" key="1">
    <source>
        <dbReference type="Pfam" id="PF24403"/>
    </source>
</evidence>
<dbReference type="EMBL" id="RXOE01000002">
    <property type="protein sequence ID" value="RTQ34815.1"/>
    <property type="molecule type" value="Genomic_DNA"/>
</dbReference>
<keyword evidence="3" id="KW-1185">Reference proteome</keyword>
<protein>
    <recommendedName>
        <fullName evidence="1">Inactive Sirtuin domain-containing protein</fullName>
    </recommendedName>
</protein>
<name>A0A431TMC3_9BURK</name>
<reference evidence="2 3" key="1">
    <citation type="submission" date="2018-12" db="EMBL/GenBank/DDBJ databases">
        <title>The genome of Variovorax gossypii DSM 100435.</title>
        <authorList>
            <person name="Gao J."/>
            <person name="Sun J."/>
        </authorList>
    </citation>
    <scope>NUCLEOTIDE SEQUENCE [LARGE SCALE GENOMIC DNA]</scope>
    <source>
        <strain evidence="2 3">DSM 100435</strain>
    </source>
</reference>
<dbReference type="Pfam" id="PF24404">
    <property type="entry name" value="nSTAND_NTPase7"/>
    <property type="match status" value="1"/>
</dbReference>
<dbReference type="AlphaFoldDB" id="A0A431TMC3"/>
<feature type="domain" description="Inactive Sirtuin" evidence="1">
    <location>
        <begin position="10"/>
        <end position="203"/>
    </location>
</feature>
<dbReference type="Pfam" id="PF24403">
    <property type="entry name" value="iSirtuin"/>
    <property type="match status" value="1"/>
</dbReference>
<dbReference type="OrthoDB" id="9157322at2"/>
<evidence type="ECO:0000313" key="2">
    <source>
        <dbReference type="EMBL" id="RTQ34815.1"/>
    </source>
</evidence>